<dbReference type="SUPFAM" id="SSF141868">
    <property type="entry name" value="EAL domain-like"/>
    <property type="match status" value="1"/>
</dbReference>
<dbReference type="EMBL" id="MLJW01001235">
    <property type="protein sequence ID" value="OIQ79317.1"/>
    <property type="molecule type" value="Genomic_DNA"/>
</dbReference>
<comment type="caution">
    <text evidence="4">The sequence shown here is derived from an EMBL/GenBank/DDBJ whole genome shotgun (WGS) entry which is preliminary data.</text>
</comment>
<dbReference type="SMART" id="SM00267">
    <property type="entry name" value="GGDEF"/>
    <property type="match status" value="1"/>
</dbReference>
<dbReference type="AlphaFoldDB" id="A0A1J5QTT5"/>
<dbReference type="InterPro" id="IPR052155">
    <property type="entry name" value="Biofilm_reg_signaling"/>
</dbReference>
<feature type="domain" description="PAS" evidence="1">
    <location>
        <begin position="208"/>
        <end position="252"/>
    </location>
</feature>
<dbReference type="InterPro" id="IPR000160">
    <property type="entry name" value="GGDEF_dom"/>
</dbReference>
<dbReference type="CDD" id="cd01949">
    <property type="entry name" value="GGDEF"/>
    <property type="match status" value="1"/>
</dbReference>
<evidence type="ECO:0000259" key="1">
    <source>
        <dbReference type="PROSITE" id="PS50112"/>
    </source>
</evidence>
<evidence type="ECO:0000259" key="3">
    <source>
        <dbReference type="PROSITE" id="PS50887"/>
    </source>
</evidence>
<dbReference type="Gene3D" id="3.30.450.40">
    <property type="match status" value="1"/>
</dbReference>
<dbReference type="NCBIfam" id="TIGR00229">
    <property type="entry name" value="sensory_box"/>
    <property type="match status" value="1"/>
</dbReference>
<sequence length="759" mass="81998">MAEAADDKAPAQAGAMAHAAADPQRLTRALRLVSECNSVLVRVHDERALLDAICRLVVESGGYLMAWIGYAEHDAQHGVRPVAQSGHEADYLSRVRVTWDDSALGRGPTGTAIRTGATQVNQNWLTNPRMAPWRDAALQRGYQSSIALPLRDAGGCFGALTIYGVEPDAFNADEVALLEQLADDLAFGIGAARTAQARRHAVAALQAAEQRWRLVLDNAADAVLLTRPDGRIDYANRQAAALLGRSLPELLGAVAEQALRADAPLPHGGGPGASATRAEAVVHRADGSAVPVEVNVVRLPDGNDYASYRDISERKRYEAQLEYMATHDALTGLANRALLADRTEQAVVHARRGGQLIAALLLDLDRFKVVNDSYSHAVGDALLREIALRLRDAVRDGDTVARLGGDEFMILMTDLDSADDVARFARRLLATVAQPLHAAGHELVVTASLGAALYPRDGELAATLMRNADLAMYRAKDAGRAGFAFYAADMNQRMRERLELESGLRRALDADALQLHFQPQVDLRDGRIAGAEALLRWPGGASPAEFIPLAEETGLIQRLGAWVIDRACAAIRRWSDAGLDVPVIAVNVSARQFQHDELPDQVAQALQRHAVDPRRFEIELTESAVMDNPQRALDLLGRLAALGVRTALDDFGTGYSSLAHLKRLPIGSLKIDQSFVHDLTIDADDAAIARLVIALGHDLGQRVVAEGVETAAQLQFLRRHGCDAMQGFLFSRPLPADDFAELLRSGRRLDVDAAPAAPR</sequence>
<evidence type="ECO:0000313" key="4">
    <source>
        <dbReference type="EMBL" id="OIQ79317.1"/>
    </source>
</evidence>
<accession>A0A1J5QTT5</accession>
<dbReference type="SMART" id="SM00052">
    <property type="entry name" value="EAL"/>
    <property type="match status" value="1"/>
</dbReference>
<evidence type="ECO:0000259" key="2">
    <source>
        <dbReference type="PROSITE" id="PS50883"/>
    </source>
</evidence>
<dbReference type="FunFam" id="3.30.70.270:FF:000001">
    <property type="entry name" value="Diguanylate cyclase domain protein"/>
    <property type="match status" value="1"/>
</dbReference>
<dbReference type="Pfam" id="PF00990">
    <property type="entry name" value="GGDEF"/>
    <property type="match status" value="1"/>
</dbReference>
<dbReference type="SUPFAM" id="SSF55073">
    <property type="entry name" value="Nucleotide cyclase"/>
    <property type="match status" value="1"/>
</dbReference>
<gene>
    <name evidence="4" type="primary">cph2_75</name>
    <name evidence="4" type="ORF">GALL_389410</name>
</gene>
<dbReference type="PROSITE" id="PS50883">
    <property type="entry name" value="EAL"/>
    <property type="match status" value="1"/>
</dbReference>
<dbReference type="InterPro" id="IPR029787">
    <property type="entry name" value="Nucleotide_cyclase"/>
</dbReference>
<reference evidence="4" key="1">
    <citation type="submission" date="2016-10" db="EMBL/GenBank/DDBJ databases">
        <title>Sequence of Gallionella enrichment culture.</title>
        <authorList>
            <person name="Poehlein A."/>
            <person name="Muehling M."/>
            <person name="Daniel R."/>
        </authorList>
    </citation>
    <scope>NUCLEOTIDE SEQUENCE</scope>
</reference>
<name>A0A1J5QTT5_9ZZZZ</name>
<dbReference type="PANTHER" id="PTHR44757:SF2">
    <property type="entry name" value="BIOFILM ARCHITECTURE MAINTENANCE PROTEIN MBAA"/>
    <property type="match status" value="1"/>
</dbReference>
<dbReference type="PROSITE" id="PS50112">
    <property type="entry name" value="PAS"/>
    <property type="match status" value="1"/>
</dbReference>
<dbReference type="Pfam" id="PF13185">
    <property type="entry name" value="GAF_2"/>
    <property type="match status" value="1"/>
</dbReference>
<dbReference type="SUPFAM" id="SSF55781">
    <property type="entry name" value="GAF domain-like"/>
    <property type="match status" value="1"/>
</dbReference>
<dbReference type="PROSITE" id="PS50887">
    <property type="entry name" value="GGDEF"/>
    <property type="match status" value="1"/>
</dbReference>
<dbReference type="SUPFAM" id="SSF55785">
    <property type="entry name" value="PYP-like sensor domain (PAS domain)"/>
    <property type="match status" value="1"/>
</dbReference>
<dbReference type="CDD" id="cd01948">
    <property type="entry name" value="EAL"/>
    <property type="match status" value="1"/>
</dbReference>
<dbReference type="SMART" id="SM00091">
    <property type="entry name" value="PAS"/>
    <property type="match status" value="1"/>
</dbReference>
<feature type="domain" description="EAL" evidence="2">
    <location>
        <begin position="497"/>
        <end position="747"/>
    </location>
</feature>
<dbReference type="InterPro" id="IPR003018">
    <property type="entry name" value="GAF"/>
</dbReference>
<dbReference type="Gene3D" id="3.30.70.270">
    <property type="match status" value="1"/>
</dbReference>
<dbReference type="InterPro" id="IPR043128">
    <property type="entry name" value="Rev_trsase/Diguanyl_cyclase"/>
</dbReference>
<dbReference type="InterPro" id="IPR035919">
    <property type="entry name" value="EAL_sf"/>
</dbReference>
<dbReference type="CDD" id="cd00130">
    <property type="entry name" value="PAS"/>
    <property type="match status" value="1"/>
</dbReference>
<dbReference type="SMART" id="SM00065">
    <property type="entry name" value="GAF"/>
    <property type="match status" value="1"/>
</dbReference>
<dbReference type="Pfam" id="PF13188">
    <property type="entry name" value="PAS_8"/>
    <property type="match status" value="1"/>
</dbReference>
<organism evidence="4">
    <name type="scientific">mine drainage metagenome</name>
    <dbReference type="NCBI Taxonomy" id="410659"/>
    <lineage>
        <taxon>unclassified sequences</taxon>
        <taxon>metagenomes</taxon>
        <taxon>ecological metagenomes</taxon>
    </lineage>
</organism>
<dbReference type="PANTHER" id="PTHR44757">
    <property type="entry name" value="DIGUANYLATE CYCLASE DGCP"/>
    <property type="match status" value="1"/>
</dbReference>
<dbReference type="Pfam" id="PF00563">
    <property type="entry name" value="EAL"/>
    <property type="match status" value="1"/>
</dbReference>
<proteinExistence type="predicted"/>
<dbReference type="Gene3D" id="3.30.450.20">
    <property type="entry name" value="PAS domain"/>
    <property type="match status" value="1"/>
</dbReference>
<dbReference type="InterPro" id="IPR000014">
    <property type="entry name" value="PAS"/>
</dbReference>
<dbReference type="FunFam" id="3.20.20.450:FF:000001">
    <property type="entry name" value="Cyclic di-GMP phosphodiesterase yahA"/>
    <property type="match status" value="1"/>
</dbReference>
<protein>
    <submittedName>
        <fullName evidence="4">Phytochrome-like protein cph2</fullName>
    </submittedName>
</protein>
<dbReference type="NCBIfam" id="TIGR00254">
    <property type="entry name" value="GGDEF"/>
    <property type="match status" value="1"/>
</dbReference>
<dbReference type="InterPro" id="IPR001633">
    <property type="entry name" value="EAL_dom"/>
</dbReference>
<feature type="domain" description="GGDEF" evidence="3">
    <location>
        <begin position="355"/>
        <end position="488"/>
    </location>
</feature>
<dbReference type="InterPro" id="IPR035965">
    <property type="entry name" value="PAS-like_dom_sf"/>
</dbReference>
<dbReference type="InterPro" id="IPR029016">
    <property type="entry name" value="GAF-like_dom_sf"/>
</dbReference>
<dbReference type="Gene3D" id="3.20.20.450">
    <property type="entry name" value="EAL domain"/>
    <property type="match status" value="1"/>
</dbReference>